<dbReference type="EMBL" id="LKAM01000002">
    <property type="protein sequence ID" value="KUM49611.1"/>
    <property type="molecule type" value="Genomic_DNA"/>
</dbReference>
<dbReference type="AlphaFoldDB" id="A0A124GNR2"/>
<geneLocation type="mitochondrion" evidence="2"/>
<evidence type="ECO:0000313" key="2">
    <source>
        <dbReference type="EMBL" id="KUM49611.1"/>
    </source>
</evidence>
<name>A0A124GNR2_PICGL</name>
<proteinExistence type="predicted"/>
<accession>A0A124GNR2</accession>
<sequence length="41" mass="4468">MMVVVLNGRDSIQGAQEGGRLRSPSDEDRLCDRHSVAVTLV</sequence>
<gene>
    <name evidence="2" type="ORF">ABT39_MTgene2836</name>
</gene>
<comment type="caution">
    <text evidence="2">The sequence shown here is derived from an EMBL/GenBank/DDBJ whole genome shotgun (WGS) entry which is preliminary data.</text>
</comment>
<feature type="compositionally biased region" description="Basic and acidic residues" evidence="1">
    <location>
        <begin position="19"/>
        <end position="28"/>
    </location>
</feature>
<organism evidence="2">
    <name type="scientific">Picea glauca</name>
    <name type="common">White spruce</name>
    <name type="synonym">Pinus glauca</name>
    <dbReference type="NCBI Taxonomy" id="3330"/>
    <lineage>
        <taxon>Eukaryota</taxon>
        <taxon>Viridiplantae</taxon>
        <taxon>Streptophyta</taxon>
        <taxon>Embryophyta</taxon>
        <taxon>Tracheophyta</taxon>
        <taxon>Spermatophyta</taxon>
        <taxon>Pinopsida</taxon>
        <taxon>Pinidae</taxon>
        <taxon>Conifers I</taxon>
        <taxon>Pinales</taxon>
        <taxon>Pinaceae</taxon>
        <taxon>Picea</taxon>
    </lineage>
</organism>
<protein>
    <submittedName>
        <fullName evidence="2">Uncharacterized protein</fullName>
    </submittedName>
</protein>
<reference evidence="2" key="1">
    <citation type="journal article" date="2015" name="Genome Biol. Evol.">
        <title>Organellar Genomes of White Spruce (Picea glauca): Assembly and Annotation.</title>
        <authorList>
            <person name="Jackman S.D."/>
            <person name="Warren R.L."/>
            <person name="Gibb E.A."/>
            <person name="Vandervalk B.P."/>
            <person name="Mohamadi H."/>
            <person name="Chu J."/>
            <person name="Raymond A."/>
            <person name="Pleasance S."/>
            <person name="Coope R."/>
            <person name="Wildung M.R."/>
            <person name="Ritland C.E."/>
            <person name="Bousquet J."/>
            <person name="Jones S.J."/>
            <person name="Bohlmann J."/>
            <person name="Birol I."/>
        </authorList>
    </citation>
    <scope>NUCLEOTIDE SEQUENCE [LARGE SCALE GENOMIC DNA]</scope>
    <source>
        <tissue evidence="2">Flushing bud</tissue>
    </source>
</reference>
<feature type="region of interest" description="Disordered" evidence="1">
    <location>
        <begin position="1"/>
        <end position="28"/>
    </location>
</feature>
<evidence type="ECO:0000256" key="1">
    <source>
        <dbReference type="SAM" id="MobiDB-lite"/>
    </source>
</evidence>
<keyword evidence="2" id="KW-0496">Mitochondrion</keyword>